<dbReference type="Proteomes" id="UP000069902">
    <property type="component" value="Chromosome cPNK"/>
</dbReference>
<dbReference type="KEGG" id="pnl:PNK_1176"/>
<dbReference type="RefSeq" id="WP_059060890.1">
    <property type="nucleotide sequence ID" value="NZ_LN879502.1"/>
</dbReference>
<keyword evidence="2" id="KW-1185">Reference proteome</keyword>
<gene>
    <name evidence="1" type="ORF">PNK_1176</name>
</gene>
<dbReference type="InParanoid" id="A0A0U5J9U9"/>
<accession>A0A0U5J9U9</accession>
<name>A0A0U5J9U9_9BACT</name>
<proteinExistence type="predicted"/>
<organism evidence="1 2">
    <name type="scientific">Candidatus Protochlamydia naegleriophila</name>
    <dbReference type="NCBI Taxonomy" id="389348"/>
    <lineage>
        <taxon>Bacteria</taxon>
        <taxon>Pseudomonadati</taxon>
        <taxon>Chlamydiota</taxon>
        <taxon>Chlamydiia</taxon>
        <taxon>Parachlamydiales</taxon>
        <taxon>Parachlamydiaceae</taxon>
        <taxon>Candidatus Protochlamydia</taxon>
    </lineage>
</organism>
<dbReference type="EMBL" id="LN879502">
    <property type="protein sequence ID" value="CUI16793.1"/>
    <property type="molecule type" value="Genomic_DNA"/>
</dbReference>
<dbReference type="AlphaFoldDB" id="A0A0U5J9U9"/>
<dbReference type="STRING" id="389348.PNK_1176"/>
<reference evidence="2" key="1">
    <citation type="submission" date="2015-09" db="EMBL/GenBank/DDBJ databases">
        <authorList>
            <person name="Bertelli C."/>
        </authorList>
    </citation>
    <scope>NUCLEOTIDE SEQUENCE [LARGE SCALE GENOMIC DNA]</scope>
    <source>
        <strain evidence="2">KNic</strain>
    </source>
</reference>
<evidence type="ECO:0000313" key="2">
    <source>
        <dbReference type="Proteomes" id="UP000069902"/>
    </source>
</evidence>
<sequence>MKTIPFNPIPRGETYQALIKSKLPLFFSDLKKSVGCAEIGIAEVDLPQVARLLEERHYGDGTNIRRLKEYFRQEVGTAINQQQGWGNLKDKYLSLTHLNQDVLEIKCVRKIYGRIIQEYPSLEI</sequence>
<evidence type="ECO:0000313" key="1">
    <source>
        <dbReference type="EMBL" id="CUI16793.1"/>
    </source>
</evidence>
<protein>
    <submittedName>
        <fullName evidence="1">Uncharacterized protein</fullName>
    </submittedName>
</protein>
<dbReference type="PATRIC" id="fig|389348.3.peg.1303"/>